<evidence type="ECO:0000313" key="2">
    <source>
        <dbReference type="EMBL" id="KOH45289.1"/>
    </source>
</evidence>
<dbReference type="STRING" id="1409788.NC99_18970"/>
<protein>
    <submittedName>
        <fullName evidence="2">Uncharacterized protein</fullName>
    </submittedName>
</protein>
<dbReference type="RefSeq" id="WP_053182361.1">
    <property type="nucleotide sequence ID" value="NZ_LGIA01000146.1"/>
</dbReference>
<keyword evidence="1" id="KW-0812">Transmembrane</keyword>
<dbReference type="OrthoDB" id="10006452at2"/>
<accession>A0A0L8VA29</accession>
<evidence type="ECO:0000256" key="1">
    <source>
        <dbReference type="SAM" id="Phobius"/>
    </source>
</evidence>
<dbReference type="EMBL" id="LGIA01000146">
    <property type="protein sequence ID" value="KOH45289.1"/>
    <property type="molecule type" value="Genomic_DNA"/>
</dbReference>
<keyword evidence="3" id="KW-1185">Reference proteome</keyword>
<keyword evidence="1" id="KW-1133">Transmembrane helix</keyword>
<dbReference type="Proteomes" id="UP000036958">
    <property type="component" value="Unassembled WGS sequence"/>
</dbReference>
<name>A0A0L8VA29_9BACT</name>
<feature type="transmembrane region" description="Helical" evidence="1">
    <location>
        <begin position="61"/>
        <end position="83"/>
    </location>
</feature>
<feature type="transmembrane region" description="Helical" evidence="1">
    <location>
        <begin position="21"/>
        <end position="41"/>
    </location>
</feature>
<reference evidence="3" key="1">
    <citation type="submission" date="2015-07" db="EMBL/GenBank/DDBJ databases">
        <title>Genome sequencing of Sunxiuqinia dokdonensis strain SK.</title>
        <authorList>
            <person name="Ahn S."/>
            <person name="Kim B.-C."/>
        </authorList>
    </citation>
    <scope>NUCLEOTIDE SEQUENCE [LARGE SCALE GENOMIC DNA]</scope>
    <source>
        <strain evidence="3">SK</strain>
    </source>
</reference>
<gene>
    <name evidence="2" type="ORF">NC99_18970</name>
</gene>
<organism evidence="2 3">
    <name type="scientific">Sunxiuqinia dokdonensis</name>
    <dbReference type="NCBI Taxonomy" id="1409788"/>
    <lineage>
        <taxon>Bacteria</taxon>
        <taxon>Pseudomonadati</taxon>
        <taxon>Bacteroidota</taxon>
        <taxon>Bacteroidia</taxon>
        <taxon>Marinilabiliales</taxon>
        <taxon>Prolixibacteraceae</taxon>
        <taxon>Sunxiuqinia</taxon>
    </lineage>
</organism>
<comment type="caution">
    <text evidence="2">The sequence shown here is derived from an EMBL/GenBank/DDBJ whole genome shotgun (WGS) entry which is preliminary data.</text>
</comment>
<proteinExistence type="predicted"/>
<feature type="transmembrane region" description="Helical" evidence="1">
    <location>
        <begin position="111"/>
        <end position="129"/>
    </location>
</feature>
<sequence>MENRYENQNCRPAHERKSGGSFLGTILIVIGVLWILKEIGWHVGLPGWQSMQQAGSNLMNLFHFGAISISWPVIILIAGLLVLAGRRVIGGLLVCLAVFLILPHFVIIPGILALLFFPVILLVLGIILISKIL</sequence>
<dbReference type="AlphaFoldDB" id="A0A0L8VA29"/>
<feature type="transmembrane region" description="Helical" evidence="1">
    <location>
        <begin position="88"/>
        <end position="105"/>
    </location>
</feature>
<keyword evidence="1" id="KW-0472">Membrane</keyword>
<evidence type="ECO:0000313" key="3">
    <source>
        <dbReference type="Proteomes" id="UP000036958"/>
    </source>
</evidence>